<comment type="caution">
    <text evidence="1">The sequence shown here is derived from an EMBL/GenBank/DDBJ whole genome shotgun (WGS) entry which is preliminary data.</text>
</comment>
<name>A0AAE0XGU8_9PEZI</name>
<reference evidence="1" key="2">
    <citation type="submission" date="2023-06" db="EMBL/GenBank/DDBJ databases">
        <authorList>
            <consortium name="Lawrence Berkeley National Laboratory"/>
            <person name="Haridas S."/>
            <person name="Hensen N."/>
            <person name="Bonometti L."/>
            <person name="Westerberg I."/>
            <person name="Brannstrom I.O."/>
            <person name="Guillou S."/>
            <person name="Cros-Aarteil S."/>
            <person name="Calhoun S."/>
            <person name="Kuo A."/>
            <person name="Mondo S."/>
            <person name="Pangilinan J."/>
            <person name="Riley R."/>
            <person name="Labutti K."/>
            <person name="Andreopoulos B."/>
            <person name="Lipzen A."/>
            <person name="Chen C."/>
            <person name="Yanf M."/>
            <person name="Daum C."/>
            <person name="Ng V."/>
            <person name="Clum A."/>
            <person name="Steindorff A."/>
            <person name="Ohm R."/>
            <person name="Martin F."/>
            <person name="Silar P."/>
            <person name="Natvig D."/>
            <person name="Lalanne C."/>
            <person name="Gautier V."/>
            <person name="Ament-Velasquez S.L."/>
            <person name="Kruys A."/>
            <person name="Hutchinson M.I."/>
            <person name="Powell A.J."/>
            <person name="Barry K."/>
            <person name="Miller A.N."/>
            <person name="Grigoriev I.V."/>
            <person name="Debuchy R."/>
            <person name="Gladieux P."/>
            <person name="Thoren M.H."/>
            <person name="Johannesson H."/>
        </authorList>
    </citation>
    <scope>NUCLEOTIDE SEQUENCE</scope>
    <source>
        <strain evidence="1">CBS 314.62</strain>
    </source>
</reference>
<sequence>MASGACEPVDVVNFFNHSLPVEILDTALLGSCGRKVDVEVRMITETADLPEPAYNVLYCFDCVRAGGYFTKEALEDLQRQLQLRTFSPARPSCPSLTVDPPRNIRVADVPPEVMYCVDCLLDLELISVEQYESVLDHFDGLLAGWVAYLNWGRDHRKKYRFVCTQERVTAQNGYIGRSPADGKLTLYGDKSDVEDLPPPSG</sequence>
<dbReference type="EMBL" id="JAULSO010000001">
    <property type="protein sequence ID" value="KAK3693214.1"/>
    <property type="molecule type" value="Genomic_DNA"/>
</dbReference>
<keyword evidence="2" id="KW-1185">Reference proteome</keyword>
<dbReference type="AlphaFoldDB" id="A0AAE0XGU8"/>
<evidence type="ECO:0000313" key="1">
    <source>
        <dbReference type="EMBL" id="KAK3693214.1"/>
    </source>
</evidence>
<proteinExistence type="predicted"/>
<accession>A0AAE0XGU8</accession>
<reference evidence="1" key="1">
    <citation type="journal article" date="2023" name="Mol. Phylogenet. Evol.">
        <title>Genome-scale phylogeny and comparative genomics of the fungal order Sordariales.</title>
        <authorList>
            <person name="Hensen N."/>
            <person name="Bonometti L."/>
            <person name="Westerberg I."/>
            <person name="Brannstrom I.O."/>
            <person name="Guillou S."/>
            <person name="Cros-Aarteil S."/>
            <person name="Calhoun S."/>
            <person name="Haridas S."/>
            <person name="Kuo A."/>
            <person name="Mondo S."/>
            <person name="Pangilinan J."/>
            <person name="Riley R."/>
            <person name="LaButti K."/>
            <person name="Andreopoulos B."/>
            <person name="Lipzen A."/>
            <person name="Chen C."/>
            <person name="Yan M."/>
            <person name="Daum C."/>
            <person name="Ng V."/>
            <person name="Clum A."/>
            <person name="Steindorff A."/>
            <person name="Ohm R.A."/>
            <person name="Martin F."/>
            <person name="Silar P."/>
            <person name="Natvig D.O."/>
            <person name="Lalanne C."/>
            <person name="Gautier V."/>
            <person name="Ament-Velasquez S.L."/>
            <person name="Kruys A."/>
            <person name="Hutchinson M.I."/>
            <person name="Powell A.J."/>
            <person name="Barry K."/>
            <person name="Miller A.N."/>
            <person name="Grigoriev I.V."/>
            <person name="Debuchy R."/>
            <person name="Gladieux P."/>
            <person name="Hiltunen Thoren M."/>
            <person name="Johannesson H."/>
        </authorList>
    </citation>
    <scope>NUCLEOTIDE SEQUENCE</scope>
    <source>
        <strain evidence="1">CBS 314.62</strain>
    </source>
</reference>
<dbReference type="Proteomes" id="UP001270362">
    <property type="component" value="Unassembled WGS sequence"/>
</dbReference>
<protein>
    <submittedName>
        <fullName evidence="1">Uncharacterized protein</fullName>
    </submittedName>
</protein>
<organism evidence="1 2">
    <name type="scientific">Podospora appendiculata</name>
    <dbReference type="NCBI Taxonomy" id="314037"/>
    <lineage>
        <taxon>Eukaryota</taxon>
        <taxon>Fungi</taxon>
        <taxon>Dikarya</taxon>
        <taxon>Ascomycota</taxon>
        <taxon>Pezizomycotina</taxon>
        <taxon>Sordariomycetes</taxon>
        <taxon>Sordariomycetidae</taxon>
        <taxon>Sordariales</taxon>
        <taxon>Podosporaceae</taxon>
        <taxon>Podospora</taxon>
    </lineage>
</organism>
<evidence type="ECO:0000313" key="2">
    <source>
        <dbReference type="Proteomes" id="UP001270362"/>
    </source>
</evidence>
<gene>
    <name evidence="1" type="ORF">B0T22DRAFT_436409</name>
</gene>